<reference evidence="2" key="1">
    <citation type="submission" date="2018-05" db="EMBL/GenBank/DDBJ databases">
        <authorList>
            <person name="Lanie J.A."/>
            <person name="Ng W.-L."/>
            <person name="Kazmierczak K.M."/>
            <person name="Andrzejewski T.M."/>
            <person name="Davidsen T.M."/>
            <person name="Wayne K.J."/>
            <person name="Tettelin H."/>
            <person name="Glass J.I."/>
            <person name="Rusch D."/>
            <person name="Podicherti R."/>
            <person name="Tsui H.-C.T."/>
            <person name="Winkler M.E."/>
        </authorList>
    </citation>
    <scope>NUCLEOTIDE SEQUENCE</scope>
</reference>
<evidence type="ECO:0000256" key="1">
    <source>
        <dbReference type="SAM" id="Phobius"/>
    </source>
</evidence>
<keyword evidence="1" id="KW-0472">Membrane</keyword>
<keyword evidence="1" id="KW-0812">Transmembrane</keyword>
<proteinExistence type="predicted"/>
<name>A0A381VAK3_9ZZZZ</name>
<dbReference type="EMBL" id="UINC01008301">
    <property type="protein sequence ID" value="SVA37395.1"/>
    <property type="molecule type" value="Genomic_DNA"/>
</dbReference>
<evidence type="ECO:0000313" key="2">
    <source>
        <dbReference type="EMBL" id="SVA37395.1"/>
    </source>
</evidence>
<gene>
    <name evidence="2" type="ORF">METZ01_LOCUS90249</name>
</gene>
<protein>
    <submittedName>
        <fullName evidence="2">Uncharacterized protein</fullName>
    </submittedName>
</protein>
<keyword evidence="1" id="KW-1133">Transmembrane helix</keyword>
<sequence>MAFLPLGIGLVGLSFYIKAYRKRLFPIGLVLLLLGMFLSLGRFGQVLF</sequence>
<dbReference type="AlphaFoldDB" id="A0A381VAK3"/>
<accession>A0A381VAK3</accession>
<organism evidence="2">
    <name type="scientific">marine metagenome</name>
    <dbReference type="NCBI Taxonomy" id="408172"/>
    <lineage>
        <taxon>unclassified sequences</taxon>
        <taxon>metagenomes</taxon>
        <taxon>ecological metagenomes</taxon>
    </lineage>
</organism>
<feature type="transmembrane region" description="Helical" evidence="1">
    <location>
        <begin position="24"/>
        <end position="43"/>
    </location>
</feature>